<evidence type="ECO:0000313" key="2">
    <source>
        <dbReference type="Proteomes" id="UP001221757"/>
    </source>
</evidence>
<organism evidence="1 2">
    <name type="scientific">Mycena rosella</name>
    <name type="common">Pink bonnet</name>
    <name type="synonym">Agaricus rosellus</name>
    <dbReference type="NCBI Taxonomy" id="1033263"/>
    <lineage>
        <taxon>Eukaryota</taxon>
        <taxon>Fungi</taxon>
        <taxon>Dikarya</taxon>
        <taxon>Basidiomycota</taxon>
        <taxon>Agaricomycotina</taxon>
        <taxon>Agaricomycetes</taxon>
        <taxon>Agaricomycetidae</taxon>
        <taxon>Agaricales</taxon>
        <taxon>Marasmiineae</taxon>
        <taxon>Mycenaceae</taxon>
        <taxon>Mycena</taxon>
    </lineage>
</organism>
<dbReference type="AlphaFoldDB" id="A0AAD7DE63"/>
<comment type="caution">
    <text evidence="1">The sequence shown here is derived from an EMBL/GenBank/DDBJ whole genome shotgun (WGS) entry which is preliminary data.</text>
</comment>
<accession>A0AAD7DE63</accession>
<reference evidence="1" key="1">
    <citation type="submission" date="2023-03" db="EMBL/GenBank/DDBJ databases">
        <title>Massive genome expansion in bonnet fungi (Mycena s.s.) driven by repeated elements and novel gene families across ecological guilds.</title>
        <authorList>
            <consortium name="Lawrence Berkeley National Laboratory"/>
            <person name="Harder C.B."/>
            <person name="Miyauchi S."/>
            <person name="Viragh M."/>
            <person name="Kuo A."/>
            <person name="Thoen E."/>
            <person name="Andreopoulos B."/>
            <person name="Lu D."/>
            <person name="Skrede I."/>
            <person name="Drula E."/>
            <person name="Henrissat B."/>
            <person name="Morin E."/>
            <person name="Kohler A."/>
            <person name="Barry K."/>
            <person name="LaButti K."/>
            <person name="Morin E."/>
            <person name="Salamov A."/>
            <person name="Lipzen A."/>
            <person name="Mereny Z."/>
            <person name="Hegedus B."/>
            <person name="Baldrian P."/>
            <person name="Stursova M."/>
            <person name="Weitz H."/>
            <person name="Taylor A."/>
            <person name="Grigoriev I.V."/>
            <person name="Nagy L.G."/>
            <person name="Martin F."/>
            <person name="Kauserud H."/>
        </authorList>
    </citation>
    <scope>NUCLEOTIDE SEQUENCE</scope>
    <source>
        <strain evidence="1">CBHHK067</strain>
    </source>
</reference>
<keyword evidence="2" id="KW-1185">Reference proteome</keyword>
<feature type="non-terminal residue" evidence="1">
    <location>
        <position position="138"/>
    </location>
</feature>
<dbReference type="EMBL" id="JARKIE010000071">
    <property type="protein sequence ID" value="KAJ7689591.1"/>
    <property type="molecule type" value="Genomic_DNA"/>
</dbReference>
<dbReference type="Proteomes" id="UP001221757">
    <property type="component" value="Unassembled WGS sequence"/>
</dbReference>
<feature type="non-terminal residue" evidence="1">
    <location>
        <position position="1"/>
    </location>
</feature>
<protein>
    <submittedName>
        <fullName evidence="1">Uncharacterized protein</fullName>
    </submittedName>
</protein>
<gene>
    <name evidence="1" type="ORF">B0H17DRAFT_848188</name>
</gene>
<sequence>IDPVLLAETLPIPDERAFSAVSDAEVDRVILTAAPWKAPDRYGVQMGFVHRAWPVISAWVREIFKSSVRLGTKPTPFKVNIATPIHKQAKKDKTSTKAWRPVENFEHILAKPLERLVADRLSYDAETLGFIDPSQYGG</sequence>
<proteinExistence type="predicted"/>
<evidence type="ECO:0000313" key="1">
    <source>
        <dbReference type="EMBL" id="KAJ7689591.1"/>
    </source>
</evidence>
<dbReference type="PANTHER" id="PTHR33481:SF1">
    <property type="entry name" value="ENDONUCLEASE_EXONUCLEASE_PHOSPHATASE DOMAIN-CONTAINING PROTEIN-RELATED"/>
    <property type="match status" value="1"/>
</dbReference>
<name>A0AAD7DE63_MYCRO</name>
<dbReference type="PANTHER" id="PTHR33481">
    <property type="entry name" value="REVERSE TRANSCRIPTASE"/>
    <property type="match status" value="1"/>
</dbReference>